<gene>
    <name evidence="1" type="ORF">C1645_816158</name>
</gene>
<dbReference type="EMBL" id="QKYT01000054">
    <property type="protein sequence ID" value="RIA95859.1"/>
    <property type="molecule type" value="Genomic_DNA"/>
</dbReference>
<reference evidence="1 2" key="1">
    <citation type="submission" date="2018-06" db="EMBL/GenBank/DDBJ databases">
        <title>Comparative genomics reveals the genomic features of Rhizophagus irregularis, R. cerebriforme, R. diaphanum and Gigaspora rosea, and their symbiotic lifestyle signature.</title>
        <authorList>
            <person name="Morin E."/>
            <person name="San Clemente H."/>
            <person name="Chen E.C.H."/>
            <person name="De La Providencia I."/>
            <person name="Hainaut M."/>
            <person name="Kuo A."/>
            <person name="Kohler A."/>
            <person name="Murat C."/>
            <person name="Tang N."/>
            <person name="Roy S."/>
            <person name="Loubradou J."/>
            <person name="Henrissat B."/>
            <person name="Grigoriev I.V."/>
            <person name="Corradi N."/>
            <person name="Roux C."/>
            <person name="Martin F.M."/>
        </authorList>
    </citation>
    <scope>NUCLEOTIDE SEQUENCE [LARGE SCALE GENOMIC DNA]</scope>
    <source>
        <strain evidence="1 2">DAOM 227022</strain>
    </source>
</reference>
<proteinExistence type="predicted"/>
<evidence type="ECO:0000313" key="1">
    <source>
        <dbReference type="EMBL" id="RIA95859.1"/>
    </source>
</evidence>
<dbReference type="AlphaFoldDB" id="A0A397TEU6"/>
<dbReference type="Proteomes" id="UP000265703">
    <property type="component" value="Unassembled WGS sequence"/>
</dbReference>
<protein>
    <submittedName>
        <fullName evidence="1">Uncharacterized protein</fullName>
    </submittedName>
</protein>
<evidence type="ECO:0000313" key="2">
    <source>
        <dbReference type="Proteomes" id="UP000265703"/>
    </source>
</evidence>
<sequence>MAISTSPQLEVVGEENTEHVNYESKPLRNLFISQKANCSIWLWGLLRIWSNVKNRDDRFTKTALKEGSEEEQRNLKKCEAGIRGYCRIDKG</sequence>
<keyword evidence="2" id="KW-1185">Reference proteome</keyword>
<organism evidence="1 2">
    <name type="scientific">Glomus cerebriforme</name>
    <dbReference type="NCBI Taxonomy" id="658196"/>
    <lineage>
        <taxon>Eukaryota</taxon>
        <taxon>Fungi</taxon>
        <taxon>Fungi incertae sedis</taxon>
        <taxon>Mucoromycota</taxon>
        <taxon>Glomeromycotina</taxon>
        <taxon>Glomeromycetes</taxon>
        <taxon>Glomerales</taxon>
        <taxon>Glomeraceae</taxon>
        <taxon>Glomus</taxon>
    </lineage>
</organism>
<name>A0A397TEU6_9GLOM</name>
<comment type="caution">
    <text evidence="1">The sequence shown here is derived from an EMBL/GenBank/DDBJ whole genome shotgun (WGS) entry which is preliminary data.</text>
</comment>
<accession>A0A397TEU6</accession>